<evidence type="ECO:0000313" key="3">
    <source>
        <dbReference type="EMBL" id="ETX27063.1"/>
    </source>
</evidence>
<dbReference type="EMBL" id="JAME01000042">
    <property type="protein sequence ID" value="ETX27063.1"/>
    <property type="molecule type" value="Genomic_DNA"/>
</dbReference>
<evidence type="ECO:0000256" key="2">
    <source>
        <dbReference type="SAM" id="SignalP"/>
    </source>
</evidence>
<dbReference type="InterPro" id="IPR026045">
    <property type="entry name" value="Ferric-bd"/>
</dbReference>
<name>X7F2X5_9RHOB</name>
<dbReference type="STRING" id="1449351.RISW2_16780"/>
<dbReference type="CDD" id="cd13547">
    <property type="entry name" value="PBP2_Fbp_like_2"/>
    <property type="match status" value="1"/>
</dbReference>
<dbReference type="eggNOG" id="COG1840">
    <property type="taxonomic scope" value="Bacteria"/>
</dbReference>
<keyword evidence="1 2" id="KW-0732">Signal</keyword>
<keyword evidence="4" id="KW-1185">Reference proteome</keyword>
<dbReference type="Proteomes" id="UP000023430">
    <property type="component" value="Unassembled WGS sequence"/>
</dbReference>
<dbReference type="PANTHER" id="PTHR30006">
    <property type="entry name" value="THIAMINE-BINDING PERIPLASMIC PROTEIN-RELATED"/>
    <property type="match status" value="1"/>
</dbReference>
<sequence length="330" mass="35173">MNRTAAIALAAALAAVPAVAQQSGESLSGSLVLYTSQPDQDAQQTVDAFNEVYPDIDVEWVRDGTTQMMARLRAEFEAGQPQPDVLLIADTVTMESLEQEGRLMAYTDADVSAYDEGLMDPEGYYFSTKLITTGIVYNEAAEMVPQSYADLLEPAAENNIVMPSPLESGAATIHMVSLTGLPELGWDYYQGLADQGAIAQGGNGGTYQAVAGGQALYGFVVDFLALRNIQDGAPVGFVFPEEGVSAVTEPVAILETARNVEAAQAFVDFLLSERGQELAAAQGYLPAHPDVAAPDYFPDRSTIKVIDFDPAEALANDAAYKERFAETFGG</sequence>
<dbReference type="Pfam" id="PF13343">
    <property type="entry name" value="SBP_bac_6"/>
    <property type="match status" value="1"/>
</dbReference>
<dbReference type="OrthoDB" id="9766989at2"/>
<dbReference type="PATRIC" id="fig|1449351.3.peg.4039"/>
<dbReference type="PIRSF" id="PIRSF002825">
    <property type="entry name" value="CfbpA"/>
    <property type="match status" value="1"/>
</dbReference>
<reference evidence="3 4" key="1">
    <citation type="submission" date="2014-01" db="EMBL/GenBank/DDBJ databases">
        <title>Roseivivax isoporae LMG 25204 Genome Sequencing.</title>
        <authorList>
            <person name="Lai Q."/>
            <person name="Li G."/>
            <person name="Shao Z."/>
        </authorList>
    </citation>
    <scope>NUCLEOTIDE SEQUENCE [LARGE SCALE GENOMIC DNA]</scope>
    <source>
        <strain evidence="3 4">LMG 25204</strain>
    </source>
</reference>
<dbReference type="SUPFAM" id="SSF53850">
    <property type="entry name" value="Periplasmic binding protein-like II"/>
    <property type="match status" value="1"/>
</dbReference>
<evidence type="ECO:0000313" key="4">
    <source>
        <dbReference type="Proteomes" id="UP000023430"/>
    </source>
</evidence>
<dbReference type="Gene3D" id="3.40.190.10">
    <property type="entry name" value="Periplasmic binding protein-like II"/>
    <property type="match status" value="2"/>
</dbReference>
<accession>X7F2X5</accession>
<feature type="chain" id="PRO_5004977852" evidence="2">
    <location>
        <begin position="21"/>
        <end position="330"/>
    </location>
</feature>
<dbReference type="RefSeq" id="WP_043774269.1">
    <property type="nucleotide sequence ID" value="NZ_JAME01000042.1"/>
</dbReference>
<proteinExistence type="predicted"/>
<evidence type="ECO:0000256" key="1">
    <source>
        <dbReference type="ARBA" id="ARBA00022729"/>
    </source>
</evidence>
<comment type="caution">
    <text evidence="3">The sequence shown here is derived from an EMBL/GenBank/DDBJ whole genome shotgun (WGS) entry which is preliminary data.</text>
</comment>
<organism evidence="3 4">
    <name type="scientific">Roseivivax isoporae LMG 25204</name>
    <dbReference type="NCBI Taxonomy" id="1449351"/>
    <lineage>
        <taxon>Bacteria</taxon>
        <taxon>Pseudomonadati</taxon>
        <taxon>Pseudomonadota</taxon>
        <taxon>Alphaproteobacteria</taxon>
        <taxon>Rhodobacterales</taxon>
        <taxon>Roseobacteraceae</taxon>
        <taxon>Roseivivax</taxon>
    </lineage>
</organism>
<gene>
    <name evidence="3" type="ORF">RISW2_16780</name>
</gene>
<protein>
    <submittedName>
        <fullName evidence="3">ABC transporter substrate-binding protein</fullName>
    </submittedName>
</protein>
<dbReference type="AlphaFoldDB" id="X7F2X5"/>
<feature type="signal peptide" evidence="2">
    <location>
        <begin position="1"/>
        <end position="20"/>
    </location>
</feature>